<comment type="subcellular location">
    <subcellularLocation>
        <location evidence="6">Cell outer membrane</location>
        <topology evidence="6">Lipid-anchor</topology>
    </subcellularLocation>
</comment>
<dbReference type="Pfam" id="PF04390">
    <property type="entry name" value="LptE"/>
    <property type="match status" value="1"/>
</dbReference>
<evidence type="ECO:0000313" key="8">
    <source>
        <dbReference type="Proteomes" id="UP001596422"/>
    </source>
</evidence>
<gene>
    <name evidence="6 7" type="primary">lptE</name>
    <name evidence="7" type="ORF">ACFQDL_08270</name>
</gene>
<proteinExistence type="inferred from homology"/>
<dbReference type="PROSITE" id="PS51257">
    <property type="entry name" value="PROKAR_LIPOPROTEIN"/>
    <property type="match status" value="1"/>
</dbReference>
<keyword evidence="4 6" id="KW-0998">Cell outer membrane</keyword>
<dbReference type="PANTHER" id="PTHR38098:SF1">
    <property type="entry name" value="LPS-ASSEMBLY LIPOPROTEIN LPTE"/>
    <property type="match status" value="1"/>
</dbReference>
<comment type="function">
    <text evidence="6">Together with LptD, is involved in the assembly of lipopolysaccharide (LPS) at the surface of the outer membrane. Required for the proper assembly of LptD. Binds LPS and may serve as the LPS recognition site at the outer membrane.</text>
</comment>
<evidence type="ECO:0000256" key="5">
    <source>
        <dbReference type="ARBA" id="ARBA00023288"/>
    </source>
</evidence>
<protein>
    <recommendedName>
        <fullName evidence="6">LPS-assembly lipoprotein LptE</fullName>
    </recommendedName>
</protein>
<reference evidence="8" key="1">
    <citation type="journal article" date="2019" name="Int. J. Syst. Evol. Microbiol.">
        <title>The Global Catalogue of Microorganisms (GCM) 10K type strain sequencing project: providing services to taxonomists for standard genome sequencing and annotation.</title>
        <authorList>
            <consortium name="The Broad Institute Genomics Platform"/>
            <consortium name="The Broad Institute Genome Sequencing Center for Infectious Disease"/>
            <person name="Wu L."/>
            <person name="Ma J."/>
        </authorList>
    </citation>
    <scope>NUCLEOTIDE SEQUENCE [LARGE SCALE GENOMIC DNA]</scope>
    <source>
        <strain evidence="8">NBRC 111756</strain>
    </source>
</reference>
<keyword evidence="3 6" id="KW-0564">Palmitate</keyword>
<evidence type="ECO:0000256" key="4">
    <source>
        <dbReference type="ARBA" id="ARBA00023237"/>
    </source>
</evidence>
<dbReference type="HAMAP" id="MF_01186">
    <property type="entry name" value="LPS_assembly_LptE"/>
    <property type="match status" value="1"/>
</dbReference>
<comment type="subunit">
    <text evidence="6">Component of the lipopolysaccharide transport and assembly complex. Interacts with LptD.</text>
</comment>
<evidence type="ECO:0000256" key="1">
    <source>
        <dbReference type="ARBA" id="ARBA00022729"/>
    </source>
</evidence>
<keyword evidence="8" id="KW-1185">Reference proteome</keyword>
<evidence type="ECO:0000313" key="7">
    <source>
        <dbReference type="EMBL" id="MFC6670079.1"/>
    </source>
</evidence>
<dbReference type="InterPro" id="IPR007485">
    <property type="entry name" value="LPS_assembly_LptE"/>
</dbReference>
<sequence length="165" mass="18323">MTVRLRYLLLVLVALLAGCGFQLRGAAGVPESLRELELVMPAGRSVLRTELGRTLRSSGIELVDSAAQRLEILEEKQGRRTATLTGDIKADEYELRTEVHFQVSRGDQLLIPPSVARTERVYTHDASALTAKNEQEALLRREMQQDIARQILRRYLAAGTPSASP</sequence>
<dbReference type="RefSeq" id="WP_379908594.1">
    <property type="nucleotide sequence ID" value="NZ_JBHSWE010000001.1"/>
</dbReference>
<keyword evidence="1 6" id="KW-0732">Signal</keyword>
<dbReference type="PANTHER" id="PTHR38098">
    <property type="entry name" value="LPS-ASSEMBLY LIPOPROTEIN LPTE"/>
    <property type="match status" value="1"/>
</dbReference>
<keyword evidence="5 6" id="KW-0449">Lipoprotein</keyword>
<comment type="similarity">
    <text evidence="6">Belongs to the LptE lipoprotein family.</text>
</comment>
<dbReference type="EMBL" id="JBHSWE010000001">
    <property type="protein sequence ID" value="MFC6670079.1"/>
    <property type="molecule type" value="Genomic_DNA"/>
</dbReference>
<evidence type="ECO:0000256" key="2">
    <source>
        <dbReference type="ARBA" id="ARBA00023136"/>
    </source>
</evidence>
<keyword evidence="2 6" id="KW-0472">Membrane</keyword>
<evidence type="ECO:0000256" key="6">
    <source>
        <dbReference type="HAMAP-Rule" id="MF_01186"/>
    </source>
</evidence>
<dbReference type="Gene3D" id="3.30.160.150">
    <property type="entry name" value="Lipoprotein like domain"/>
    <property type="match status" value="1"/>
</dbReference>
<dbReference type="Proteomes" id="UP001596422">
    <property type="component" value="Unassembled WGS sequence"/>
</dbReference>
<name>A0ABW1ZY10_9GAMM</name>
<evidence type="ECO:0000256" key="3">
    <source>
        <dbReference type="ARBA" id="ARBA00023139"/>
    </source>
</evidence>
<organism evidence="7 8">
    <name type="scientific">Marinobacterium aestuariivivens</name>
    <dbReference type="NCBI Taxonomy" id="1698799"/>
    <lineage>
        <taxon>Bacteria</taxon>
        <taxon>Pseudomonadati</taxon>
        <taxon>Pseudomonadota</taxon>
        <taxon>Gammaproteobacteria</taxon>
        <taxon>Oceanospirillales</taxon>
        <taxon>Oceanospirillaceae</taxon>
        <taxon>Marinobacterium</taxon>
    </lineage>
</organism>
<accession>A0ABW1ZY10</accession>
<comment type="caution">
    <text evidence="7">The sequence shown here is derived from an EMBL/GenBank/DDBJ whole genome shotgun (WGS) entry which is preliminary data.</text>
</comment>